<dbReference type="STRING" id="401625.A0A0P1BEA3"/>
<dbReference type="PANTHER" id="PTHR24067">
    <property type="entry name" value="UBIQUITIN-CONJUGATING ENZYME E2"/>
    <property type="match status" value="1"/>
</dbReference>
<evidence type="ECO:0000259" key="2">
    <source>
        <dbReference type="PROSITE" id="PS50127"/>
    </source>
</evidence>
<dbReference type="InterPro" id="IPR050113">
    <property type="entry name" value="Ub_conjugating_enzyme"/>
</dbReference>
<dbReference type="AlphaFoldDB" id="A0A0P1BEA3"/>
<dbReference type="Proteomes" id="UP000054845">
    <property type="component" value="Unassembled WGS sequence"/>
</dbReference>
<dbReference type="InterPro" id="IPR000608">
    <property type="entry name" value="UBC"/>
</dbReference>
<keyword evidence="4" id="KW-1185">Reference proteome</keyword>
<evidence type="ECO:0000256" key="1">
    <source>
        <dbReference type="ARBA" id="ARBA00022786"/>
    </source>
</evidence>
<dbReference type="Gene3D" id="3.10.110.10">
    <property type="entry name" value="Ubiquitin Conjugating Enzyme"/>
    <property type="match status" value="1"/>
</dbReference>
<dbReference type="FunFam" id="3.10.110.10:FF:000072">
    <property type="entry name" value="Ubiquitin-conjugating enzyme E2 W"/>
    <property type="match status" value="1"/>
</dbReference>
<sequence length="152" mass="17125">MRIASKRLQKELAELRLNGPPVGTEIIKADDLQTWVFSVEVLGESVYKGEKFALRFRFPDAYPMESPEVVFLTTDGWSAPAHGHIYTNGHICASILANEWSPVLHATSVLLTIQSMLASSKKKEHPPDNDRYVKRAPISPKDTHWAFHDDDV</sequence>
<keyword evidence="1" id="KW-0833">Ubl conjugation pathway</keyword>
<organism evidence="3 4">
    <name type="scientific">Ceraceosorus bombacis</name>
    <dbReference type="NCBI Taxonomy" id="401625"/>
    <lineage>
        <taxon>Eukaryota</taxon>
        <taxon>Fungi</taxon>
        <taxon>Dikarya</taxon>
        <taxon>Basidiomycota</taxon>
        <taxon>Ustilaginomycotina</taxon>
        <taxon>Exobasidiomycetes</taxon>
        <taxon>Ceraceosorales</taxon>
        <taxon>Ceraceosoraceae</taxon>
        <taxon>Ceraceosorus</taxon>
    </lineage>
</organism>
<feature type="domain" description="UBC core" evidence="2">
    <location>
        <begin position="3"/>
        <end position="152"/>
    </location>
</feature>
<protein>
    <submittedName>
        <fullName evidence="3">Ubc-like protein</fullName>
    </submittedName>
</protein>
<dbReference type="SUPFAM" id="SSF54495">
    <property type="entry name" value="UBC-like"/>
    <property type="match status" value="1"/>
</dbReference>
<proteinExistence type="predicted"/>
<evidence type="ECO:0000313" key="3">
    <source>
        <dbReference type="EMBL" id="CEH14199.1"/>
    </source>
</evidence>
<evidence type="ECO:0000313" key="4">
    <source>
        <dbReference type="Proteomes" id="UP000054845"/>
    </source>
</evidence>
<reference evidence="3 4" key="1">
    <citation type="submission" date="2014-09" db="EMBL/GenBank/DDBJ databases">
        <authorList>
            <person name="Magalhaes I.L.F."/>
            <person name="Oliveira U."/>
            <person name="Santos F.R."/>
            <person name="Vidigal T.H.D.A."/>
            <person name="Brescovit A.D."/>
            <person name="Santos A.J."/>
        </authorList>
    </citation>
    <scope>NUCLEOTIDE SEQUENCE [LARGE SCALE GENOMIC DNA]</scope>
</reference>
<dbReference type="OrthoDB" id="406833at2759"/>
<dbReference type="InterPro" id="IPR016135">
    <property type="entry name" value="UBQ-conjugating_enzyme/RWD"/>
</dbReference>
<name>A0A0P1BEA3_9BASI</name>
<dbReference type="PROSITE" id="PS50127">
    <property type="entry name" value="UBC_2"/>
    <property type="match status" value="1"/>
</dbReference>
<dbReference type="EMBL" id="CCYA01000240">
    <property type="protein sequence ID" value="CEH14199.1"/>
    <property type="molecule type" value="Genomic_DNA"/>
</dbReference>
<dbReference type="Pfam" id="PF00179">
    <property type="entry name" value="UQ_con"/>
    <property type="match status" value="1"/>
</dbReference>
<dbReference type="CDD" id="cd23808">
    <property type="entry name" value="UBCc_UBE2W"/>
    <property type="match status" value="1"/>
</dbReference>
<accession>A0A0P1BEA3</accession>
<dbReference type="SMART" id="SM00212">
    <property type="entry name" value="UBCc"/>
    <property type="match status" value="1"/>
</dbReference>